<sequence length="298" mass="34906">MYDYECLTCPDDFWCEADRDDHMDEYGHWPECETCTRTFRTWRACNQHMNSTNHWAPRFDCETCTKDFTSQNAANQHMNSTGHWAPKIECDTCSQKFYRQQDADQHMKARGHYRNYCKDCDLHFMNENNLRMHLNSKIHRGTSLPCPFCSTKFTSASGLTHHLERGSCPGAPSLNREKILAIVRNLDPSGRITNKQIEWLEEWSVEYKASNQAFNGQSWECYLCHKNFKAMMDLNKHLNSPTHKEKVYHCPNFKCDKQFITLASLFNHLESESCAFMRFAKVQTQVHGIVTGRKLISF</sequence>
<dbReference type="EMBL" id="CP055898">
    <property type="protein sequence ID" value="QKX54467.1"/>
    <property type="molecule type" value="Genomic_DNA"/>
</dbReference>
<dbReference type="GO" id="GO:0005634">
    <property type="term" value="C:nucleus"/>
    <property type="evidence" value="ECO:0007669"/>
    <property type="project" value="TreeGrafter"/>
</dbReference>
<keyword evidence="8" id="KW-1185">Reference proteome</keyword>
<evidence type="ECO:0000256" key="4">
    <source>
        <dbReference type="ARBA" id="ARBA00022833"/>
    </source>
</evidence>
<dbReference type="PROSITE" id="PS00028">
    <property type="entry name" value="ZINC_FINGER_C2H2_1"/>
    <property type="match status" value="3"/>
</dbReference>
<dbReference type="Gene3D" id="3.30.160.60">
    <property type="entry name" value="Classic Zinc Finger"/>
    <property type="match status" value="3"/>
</dbReference>
<dbReference type="KEGG" id="trg:TRUGW13939_01553"/>
<evidence type="ECO:0000256" key="1">
    <source>
        <dbReference type="ARBA" id="ARBA00022723"/>
    </source>
</evidence>
<dbReference type="Pfam" id="PF00096">
    <property type="entry name" value="zf-C2H2"/>
    <property type="match status" value="1"/>
</dbReference>
<evidence type="ECO:0000313" key="7">
    <source>
        <dbReference type="EMBL" id="QKX54467.1"/>
    </source>
</evidence>
<keyword evidence="3 5" id="KW-0863">Zinc-finger</keyword>
<dbReference type="Proteomes" id="UP000509510">
    <property type="component" value="Chromosome I"/>
</dbReference>
<dbReference type="RefSeq" id="XP_035340646.1">
    <property type="nucleotide sequence ID" value="XM_035484753.1"/>
</dbReference>
<dbReference type="SMART" id="SM00355">
    <property type="entry name" value="ZnF_C2H2"/>
    <property type="match status" value="8"/>
</dbReference>
<dbReference type="GO" id="GO:0008270">
    <property type="term" value="F:zinc ion binding"/>
    <property type="evidence" value="ECO:0007669"/>
    <property type="project" value="UniProtKB-KW"/>
</dbReference>
<dbReference type="PANTHER" id="PTHR24409">
    <property type="entry name" value="ZINC FINGER PROTEIN 142"/>
    <property type="match status" value="1"/>
</dbReference>
<evidence type="ECO:0000256" key="3">
    <source>
        <dbReference type="ARBA" id="ARBA00022771"/>
    </source>
</evidence>
<dbReference type="PROSITE" id="PS50157">
    <property type="entry name" value="ZINC_FINGER_C2H2_2"/>
    <property type="match status" value="3"/>
</dbReference>
<dbReference type="PANTHER" id="PTHR24409:SF356">
    <property type="entry name" value="C2H2 FINGER DOMAIN TRANSCRIPTION FACTOR (EUROFUNG)"/>
    <property type="match status" value="1"/>
</dbReference>
<feature type="domain" description="C2H2-type" evidence="6">
    <location>
        <begin position="219"/>
        <end position="248"/>
    </location>
</feature>
<reference evidence="8" key="1">
    <citation type="submission" date="2020-06" db="EMBL/GenBank/DDBJ databases">
        <title>A chromosome-scale genome assembly of Talaromyces rugulosus W13939.</title>
        <authorList>
            <person name="Wang B."/>
            <person name="Guo L."/>
            <person name="Ye K."/>
            <person name="Wang L."/>
        </authorList>
    </citation>
    <scope>NUCLEOTIDE SEQUENCE [LARGE SCALE GENOMIC DNA]</scope>
    <source>
        <strain evidence="8">W13939</strain>
    </source>
</reference>
<keyword evidence="1" id="KW-0479">Metal-binding</keyword>
<evidence type="ECO:0000256" key="5">
    <source>
        <dbReference type="PROSITE-ProRule" id="PRU00042"/>
    </source>
</evidence>
<evidence type="ECO:0000256" key="2">
    <source>
        <dbReference type="ARBA" id="ARBA00022737"/>
    </source>
</evidence>
<dbReference type="GO" id="GO:0000981">
    <property type="term" value="F:DNA-binding transcription factor activity, RNA polymerase II-specific"/>
    <property type="evidence" value="ECO:0007669"/>
    <property type="project" value="TreeGrafter"/>
</dbReference>
<dbReference type="Pfam" id="PF12874">
    <property type="entry name" value="zf-met"/>
    <property type="match status" value="2"/>
</dbReference>
<keyword evidence="4" id="KW-0862">Zinc</keyword>
<protein>
    <recommendedName>
        <fullName evidence="6">C2H2-type domain-containing protein</fullName>
    </recommendedName>
</protein>
<organism evidence="7 8">
    <name type="scientific">Talaromyces rugulosus</name>
    <name type="common">Penicillium rugulosum</name>
    <dbReference type="NCBI Taxonomy" id="121627"/>
    <lineage>
        <taxon>Eukaryota</taxon>
        <taxon>Fungi</taxon>
        <taxon>Dikarya</taxon>
        <taxon>Ascomycota</taxon>
        <taxon>Pezizomycotina</taxon>
        <taxon>Eurotiomycetes</taxon>
        <taxon>Eurotiomycetidae</taxon>
        <taxon>Eurotiales</taxon>
        <taxon>Trichocomaceae</taxon>
        <taxon>Talaromyces</taxon>
        <taxon>Talaromyces sect. Islandici</taxon>
    </lineage>
</organism>
<dbReference type="InterPro" id="IPR022755">
    <property type="entry name" value="Znf_C2H2_jaz"/>
</dbReference>
<dbReference type="SUPFAM" id="SSF57667">
    <property type="entry name" value="beta-beta-alpha zinc fingers"/>
    <property type="match status" value="3"/>
</dbReference>
<gene>
    <name evidence="7" type="ORF">TRUGW13939_01553</name>
</gene>
<dbReference type="AlphaFoldDB" id="A0A7H8QKJ1"/>
<dbReference type="Pfam" id="PF12171">
    <property type="entry name" value="zf-C2H2_jaz"/>
    <property type="match status" value="1"/>
</dbReference>
<feature type="domain" description="C2H2-type" evidence="6">
    <location>
        <begin position="115"/>
        <end position="144"/>
    </location>
</feature>
<dbReference type="GO" id="GO:0000977">
    <property type="term" value="F:RNA polymerase II transcription regulatory region sequence-specific DNA binding"/>
    <property type="evidence" value="ECO:0007669"/>
    <property type="project" value="TreeGrafter"/>
</dbReference>
<keyword evidence="2" id="KW-0677">Repeat</keyword>
<dbReference type="InterPro" id="IPR036236">
    <property type="entry name" value="Znf_C2H2_sf"/>
</dbReference>
<name>A0A7H8QKJ1_TALRU</name>
<dbReference type="GeneID" id="55989064"/>
<dbReference type="OrthoDB" id="6077919at2759"/>
<feature type="domain" description="C2H2-type" evidence="6">
    <location>
        <begin position="59"/>
        <end position="88"/>
    </location>
</feature>
<evidence type="ECO:0000313" key="8">
    <source>
        <dbReference type="Proteomes" id="UP000509510"/>
    </source>
</evidence>
<evidence type="ECO:0000259" key="6">
    <source>
        <dbReference type="PROSITE" id="PS50157"/>
    </source>
</evidence>
<accession>A0A7H8QKJ1</accession>
<proteinExistence type="predicted"/>
<dbReference type="InterPro" id="IPR013087">
    <property type="entry name" value="Znf_C2H2_type"/>
</dbReference>